<evidence type="ECO:0000256" key="3">
    <source>
        <dbReference type="SAM" id="MobiDB-lite"/>
    </source>
</evidence>
<keyword evidence="1" id="KW-0547">Nucleotide-binding</keyword>
<feature type="compositionally biased region" description="Polar residues" evidence="3">
    <location>
        <begin position="547"/>
        <end position="559"/>
    </location>
</feature>
<dbReference type="GO" id="GO:0016887">
    <property type="term" value="F:ATP hydrolysis activity"/>
    <property type="evidence" value="ECO:0007669"/>
    <property type="project" value="InterPro"/>
</dbReference>
<accession>A0A3P3XH12</accession>
<dbReference type="PANTHER" id="PTHR42855">
    <property type="entry name" value="ABC TRANSPORTER ATP-BINDING SUBUNIT"/>
    <property type="match status" value="1"/>
</dbReference>
<evidence type="ECO:0000313" key="5">
    <source>
        <dbReference type="EMBL" id="SLM11522.1"/>
    </source>
</evidence>
<dbReference type="InterPro" id="IPR003593">
    <property type="entry name" value="AAA+_ATPase"/>
</dbReference>
<evidence type="ECO:0000256" key="2">
    <source>
        <dbReference type="ARBA" id="ARBA00022840"/>
    </source>
</evidence>
<dbReference type="InterPro" id="IPR017871">
    <property type="entry name" value="ABC_transporter-like_CS"/>
</dbReference>
<dbReference type="InterPro" id="IPR032524">
    <property type="entry name" value="ABC_tran_C"/>
</dbReference>
<dbReference type="CDD" id="cd03221">
    <property type="entry name" value="ABCF_EF-3"/>
    <property type="match status" value="2"/>
</dbReference>
<dbReference type="Pfam" id="PF12848">
    <property type="entry name" value="ABC_tran_Xtn"/>
    <property type="match status" value="1"/>
</dbReference>
<proteinExistence type="predicted"/>
<feature type="domain" description="ABC transporter" evidence="4">
    <location>
        <begin position="304"/>
        <end position="523"/>
    </location>
</feature>
<dbReference type="InterPro" id="IPR027417">
    <property type="entry name" value="P-loop_NTPase"/>
</dbReference>
<dbReference type="PANTHER" id="PTHR42855:SF1">
    <property type="entry name" value="ABC TRANSPORTER DOMAIN-CONTAINING PROTEIN"/>
    <property type="match status" value="1"/>
</dbReference>
<dbReference type="EMBL" id="FWDM01000013">
    <property type="protein sequence ID" value="SLM11522.1"/>
    <property type="molecule type" value="Genomic_DNA"/>
</dbReference>
<feature type="compositionally biased region" description="Basic and acidic residues" evidence="3">
    <location>
        <begin position="520"/>
        <end position="531"/>
    </location>
</feature>
<gene>
    <name evidence="5" type="ORF">SPIROBIBN47_200001</name>
</gene>
<feature type="compositionally biased region" description="Basic and acidic residues" evidence="3">
    <location>
        <begin position="580"/>
        <end position="589"/>
    </location>
</feature>
<dbReference type="PROSITE" id="PS50893">
    <property type="entry name" value="ABC_TRANSPORTER_2"/>
    <property type="match status" value="2"/>
</dbReference>
<dbReference type="Pfam" id="PF00005">
    <property type="entry name" value="ABC_tran"/>
    <property type="match status" value="2"/>
</dbReference>
<reference evidence="5" key="1">
    <citation type="submission" date="2017-02" db="EMBL/GenBank/DDBJ databases">
        <authorList>
            <person name="Regsiter A."/>
            <person name="William W."/>
        </authorList>
    </citation>
    <scope>NUCLEOTIDE SEQUENCE</scope>
    <source>
        <strain evidence="5">Bib</strain>
    </source>
</reference>
<dbReference type="InterPro" id="IPR032781">
    <property type="entry name" value="ABC_tran_Xtn"/>
</dbReference>
<organism evidence="5">
    <name type="scientific">uncultured spirochete</name>
    <dbReference type="NCBI Taxonomy" id="156406"/>
    <lineage>
        <taxon>Bacteria</taxon>
        <taxon>Pseudomonadati</taxon>
        <taxon>Spirochaetota</taxon>
        <taxon>Spirochaetia</taxon>
        <taxon>Spirochaetales</taxon>
        <taxon>environmental samples</taxon>
    </lineage>
</organism>
<sequence>MNILSLKNISLSLKSGPLFESVRMDIDERDHIGLIGKNGAGKTSLLRLIAGLVEPDRGTISRTKNFTFSYLAQNTEFDPSLSLREFLYQGESTEIRMLVQGPTLHGRDSKRDHEAQPPISVENRYFALLRELGFSDFDAPMQHLSGGELKKAALARALAPYSNFLILDEPTNHLDVETIEWLESRLRSAAQAFILVTHDRWFLDATVNRIAEIERHTLTLYPGSYAKYLEKKSVELASLSRSENKRLANLKIELEWLNRGARARATKSERRKKEIEAMRASLIEKPAAAYTFMSQEVRLGKKVCVLKDVSLAYGDRALFRGFSHEFLPGSKTAIIGPNGSGKTSLLSLIAGLRKPTAGSITLGETVRLSFFRQTNEAVNPEMSILDYIQEHADHFRLPDGSSLDAVLLLERFGFERTFQMQKLRTLSGGEIRRLMLVRLLAESPNFLLLDEPTNDLDIETIERLEEYLSDFSGSLIVVSHDRLLVDRLAQDMLIITGKGTIERFTGTYFEWNIRKQQEAETQFESKQKESALQKQKQPSPKSQGQQFTLQSRKPQSTPARTKLNYKEQKELEHLTEHIEQMEQRKKALEEAFQGPPKPGSSLAHAKKEYDELCRLIESDLLRWEELADRL</sequence>
<dbReference type="AlphaFoldDB" id="A0A3P3XH12"/>
<evidence type="ECO:0000256" key="1">
    <source>
        <dbReference type="ARBA" id="ARBA00022741"/>
    </source>
</evidence>
<dbReference type="FunFam" id="3.40.50.300:FF:000011">
    <property type="entry name" value="Putative ABC transporter ATP-binding component"/>
    <property type="match status" value="1"/>
</dbReference>
<protein>
    <submittedName>
        <fullName evidence="5">ABC transporter related protein</fullName>
    </submittedName>
</protein>
<feature type="region of interest" description="Disordered" evidence="3">
    <location>
        <begin position="580"/>
        <end position="604"/>
    </location>
</feature>
<dbReference type="SUPFAM" id="SSF52540">
    <property type="entry name" value="P-loop containing nucleoside triphosphate hydrolases"/>
    <property type="match status" value="2"/>
</dbReference>
<feature type="region of interest" description="Disordered" evidence="3">
    <location>
        <begin position="520"/>
        <end position="562"/>
    </location>
</feature>
<dbReference type="InterPro" id="IPR003439">
    <property type="entry name" value="ABC_transporter-like_ATP-bd"/>
</dbReference>
<feature type="domain" description="ABC transporter" evidence="4">
    <location>
        <begin position="4"/>
        <end position="247"/>
    </location>
</feature>
<dbReference type="GO" id="GO:0003677">
    <property type="term" value="F:DNA binding"/>
    <property type="evidence" value="ECO:0007669"/>
    <property type="project" value="InterPro"/>
</dbReference>
<dbReference type="InterPro" id="IPR051309">
    <property type="entry name" value="ABCF_ATPase"/>
</dbReference>
<dbReference type="InterPro" id="IPR037118">
    <property type="entry name" value="Val-tRNA_synth_C_sf"/>
</dbReference>
<dbReference type="GO" id="GO:0005524">
    <property type="term" value="F:ATP binding"/>
    <property type="evidence" value="ECO:0007669"/>
    <property type="project" value="UniProtKB-KW"/>
</dbReference>
<dbReference type="SMART" id="SM00382">
    <property type="entry name" value="AAA"/>
    <property type="match status" value="2"/>
</dbReference>
<dbReference type="PROSITE" id="PS00211">
    <property type="entry name" value="ABC_TRANSPORTER_1"/>
    <property type="match status" value="2"/>
</dbReference>
<evidence type="ECO:0000259" key="4">
    <source>
        <dbReference type="PROSITE" id="PS50893"/>
    </source>
</evidence>
<name>A0A3P3XH12_9SPIR</name>
<keyword evidence="2" id="KW-0067">ATP-binding</keyword>
<dbReference type="Gene3D" id="3.40.50.300">
    <property type="entry name" value="P-loop containing nucleotide triphosphate hydrolases"/>
    <property type="match status" value="2"/>
</dbReference>
<feature type="compositionally biased region" description="Low complexity" evidence="3">
    <location>
        <begin position="533"/>
        <end position="546"/>
    </location>
</feature>
<dbReference type="Pfam" id="PF16326">
    <property type="entry name" value="ABC_tran_CTD"/>
    <property type="match status" value="1"/>
</dbReference>
<dbReference type="Gene3D" id="1.10.287.380">
    <property type="entry name" value="Valyl-tRNA synthetase, C-terminal domain"/>
    <property type="match status" value="1"/>
</dbReference>